<reference evidence="1" key="1">
    <citation type="submission" date="2007-04" db="EMBL/GenBank/DDBJ databases">
        <authorList>
            <consortium name="The Broad Institute Genome Sequencing Platform"/>
            <person name="Birren B."/>
            <person name="Lander E."/>
            <person name="Galagan J."/>
            <person name="Nusbaum C."/>
            <person name="Devon K."/>
            <person name="Ma L.-J."/>
            <person name="Jaffe D."/>
            <person name="Butler J."/>
            <person name="Alvarez P."/>
            <person name="Gnerre S."/>
            <person name="Grabherr M."/>
            <person name="Kleber M."/>
            <person name="Mauceli E."/>
            <person name="Brockman W."/>
            <person name="MacCallum I.A."/>
            <person name="Young S."/>
            <person name="LaButti K."/>
            <person name="DeCaprio D."/>
            <person name="Crawford M."/>
            <person name="Koehrsen M."/>
            <person name="Engels R."/>
            <person name="Montgomery P."/>
            <person name="Pearson M."/>
            <person name="Howarth C."/>
            <person name="Larson L."/>
            <person name="White J."/>
            <person name="O'Leary S."/>
            <person name="Kodira C."/>
            <person name="Zeng Q."/>
            <person name="Yandava C."/>
            <person name="Alvarado L."/>
            <person name="Kistler C."/>
            <person name="Shim W.-B."/>
            <person name="Kang S."/>
            <person name="Woloshuk C."/>
        </authorList>
    </citation>
    <scope>NUCLEOTIDE SEQUENCE</scope>
    <source>
        <strain evidence="1">4287</strain>
    </source>
</reference>
<proteinExistence type="predicted"/>
<dbReference type="GeneID" id="28963135"/>
<protein>
    <submittedName>
        <fullName evidence="1">Uncharacterized protein</fullName>
    </submittedName>
</protein>
<dbReference type="KEGG" id="fox:FOXG_22429"/>
<sequence>MEKQTEWAADLGAAAIENRQEWFTYLASEYPCKLTDLYGNEANSDAAADEEIELQTGQKTHPIAKLPFVAGNTCLLISEHLKALKAAFLTQNHDAHNWLDGLYLEVLAMERGVVEAYGSLAHQWAGADTGQLLELIHVNYPFQLKSKSNATMDLYLERATSKGIADAAHGLFLEQGKAVVDATLP</sequence>
<accession>A0A0J9WV55</accession>
<dbReference type="EMBL" id="DS231729">
    <property type="protein sequence ID" value="KNB18942.1"/>
    <property type="molecule type" value="Genomic_DNA"/>
</dbReference>
<gene>
    <name evidence="1" type="ORF">FOXG_22429</name>
</gene>
<dbReference type="VEuPathDB" id="FungiDB:FOXG_22429"/>
<dbReference type="OrthoDB" id="408373at2759"/>
<evidence type="ECO:0000313" key="2">
    <source>
        <dbReference type="Proteomes" id="UP000009097"/>
    </source>
</evidence>
<organism evidence="1 2">
    <name type="scientific">Fusarium oxysporum f. sp. lycopersici (strain 4287 / CBS 123668 / FGSC 9935 / NRRL 34936)</name>
    <name type="common">Fusarium vascular wilt of tomato</name>
    <dbReference type="NCBI Taxonomy" id="426428"/>
    <lineage>
        <taxon>Eukaryota</taxon>
        <taxon>Fungi</taxon>
        <taxon>Dikarya</taxon>
        <taxon>Ascomycota</taxon>
        <taxon>Pezizomycotina</taxon>
        <taxon>Sordariomycetes</taxon>
        <taxon>Hypocreomycetidae</taxon>
        <taxon>Hypocreales</taxon>
        <taxon>Nectriaceae</taxon>
        <taxon>Fusarium</taxon>
        <taxon>Fusarium oxysporum species complex</taxon>
    </lineage>
</organism>
<dbReference type="AlphaFoldDB" id="A0A0J9WV55"/>
<reference evidence="1" key="2">
    <citation type="journal article" date="2010" name="Nature">
        <title>Comparative genomics reveals mobile pathogenicity chromosomes in Fusarium.</title>
        <authorList>
            <person name="Ma L.J."/>
            <person name="van der Does H.C."/>
            <person name="Borkovich K.A."/>
            <person name="Coleman J.J."/>
            <person name="Daboussi M.J."/>
            <person name="Di Pietro A."/>
            <person name="Dufresne M."/>
            <person name="Freitag M."/>
            <person name="Grabherr M."/>
            <person name="Henrissat B."/>
            <person name="Houterman P.M."/>
            <person name="Kang S."/>
            <person name="Shim W.B."/>
            <person name="Woloshuk C."/>
            <person name="Xie X."/>
            <person name="Xu J.R."/>
            <person name="Antoniw J."/>
            <person name="Baker S.E."/>
            <person name="Bluhm B.H."/>
            <person name="Breakspear A."/>
            <person name="Brown D.W."/>
            <person name="Butchko R.A."/>
            <person name="Chapman S."/>
            <person name="Coulson R."/>
            <person name="Coutinho P.M."/>
            <person name="Danchin E.G."/>
            <person name="Diener A."/>
            <person name="Gale L.R."/>
            <person name="Gardiner D.M."/>
            <person name="Goff S."/>
            <person name="Hammond-Kosack K.E."/>
            <person name="Hilburn K."/>
            <person name="Hua-Van A."/>
            <person name="Jonkers W."/>
            <person name="Kazan K."/>
            <person name="Kodira C.D."/>
            <person name="Koehrsen M."/>
            <person name="Kumar L."/>
            <person name="Lee Y.H."/>
            <person name="Li L."/>
            <person name="Manners J.M."/>
            <person name="Miranda-Saavedra D."/>
            <person name="Mukherjee M."/>
            <person name="Park G."/>
            <person name="Park J."/>
            <person name="Park S.Y."/>
            <person name="Proctor R.H."/>
            <person name="Regev A."/>
            <person name="Ruiz-Roldan M.C."/>
            <person name="Sain D."/>
            <person name="Sakthikumar S."/>
            <person name="Sykes S."/>
            <person name="Schwartz D.C."/>
            <person name="Turgeon B.G."/>
            <person name="Wapinski I."/>
            <person name="Yoder O."/>
            <person name="Young S."/>
            <person name="Zeng Q."/>
            <person name="Zhou S."/>
            <person name="Galagan J."/>
            <person name="Cuomo C.A."/>
            <person name="Kistler H.C."/>
            <person name="Rep M."/>
        </authorList>
    </citation>
    <scope>NUCLEOTIDE SEQUENCE [LARGE SCALE GENOMIC DNA]</scope>
    <source>
        <strain evidence="1">4287</strain>
    </source>
</reference>
<dbReference type="RefSeq" id="XP_018256987.1">
    <property type="nucleotide sequence ID" value="XM_018402837.1"/>
</dbReference>
<evidence type="ECO:0000313" key="1">
    <source>
        <dbReference type="EMBL" id="KNB18942.1"/>
    </source>
</evidence>
<dbReference type="Proteomes" id="UP000009097">
    <property type="component" value="Unassembled WGS sequence"/>
</dbReference>
<name>A0A0J9WV55_FUSO4</name>